<dbReference type="PANTHER" id="PTHR43646">
    <property type="entry name" value="GLYCOSYLTRANSFERASE"/>
    <property type="match status" value="1"/>
</dbReference>
<keyword evidence="12" id="KW-1185">Reference proteome</keyword>
<dbReference type="RefSeq" id="WP_184364891.1">
    <property type="nucleotide sequence ID" value="NZ_BAAAKM010000045.1"/>
</dbReference>
<evidence type="ECO:0000313" key="12">
    <source>
        <dbReference type="Proteomes" id="UP000579647"/>
    </source>
</evidence>
<evidence type="ECO:0000256" key="4">
    <source>
        <dbReference type="ARBA" id="ARBA00022679"/>
    </source>
</evidence>
<protein>
    <recommendedName>
        <fullName evidence="9">4,4'-diaponeurosporenoate glycosyltransferase</fullName>
    </recommendedName>
</protein>
<comment type="similarity">
    <text evidence="8">Belongs to the glycosyltransferase 2 family. CrtQ subfamily.</text>
</comment>
<accession>A0A840WM69</accession>
<dbReference type="EMBL" id="JACHDO010000001">
    <property type="protein sequence ID" value="MBB5491198.1"/>
    <property type="molecule type" value="Genomic_DNA"/>
</dbReference>
<keyword evidence="4 11" id="KW-0808">Transferase</keyword>
<dbReference type="PANTHER" id="PTHR43646:SF2">
    <property type="entry name" value="GLYCOSYLTRANSFERASE 2-LIKE DOMAIN-CONTAINING PROTEIN"/>
    <property type="match status" value="1"/>
</dbReference>
<dbReference type="Proteomes" id="UP000579647">
    <property type="component" value="Unassembled WGS sequence"/>
</dbReference>
<evidence type="ECO:0000256" key="7">
    <source>
        <dbReference type="ARBA" id="ARBA00037904"/>
    </source>
</evidence>
<comment type="caution">
    <text evidence="11">The sequence shown here is derived from an EMBL/GenBank/DDBJ whole genome shotgun (WGS) entry which is preliminary data.</text>
</comment>
<evidence type="ECO:0000256" key="8">
    <source>
        <dbReference type="ARBA" id="ARBA00038120"/>
    </source>
</evidence>
<reference evidence="11 12" key="1">
    <citation type="submission" date="2020-08" db="EMBL/GenBank/DDBJ databases">
        <title>Sequencing the genomes of 1000 actinobacteria strains.</title>
        <authorList>
            <person name="Klenk H.-P."/>
        </authorList>
    </citation>
    <scope>NUCLEOTIDE SEQUENCE [LARGE SCALE GENOMIC DNA]</scope>
    <source>
        <strain evidence="11 12">DSM 44598</strain>
    </source>
</reference>
<dbReference type="GO" id="GO:0005886">
    <property type="term" value="C:plasma membrane"/>
    <property type="evidence" value="ECO:0007669"/>
    <property type="project" value="UniProtKB-SubCell"/>
</dbReference>
<evidence type="ECO:0000256" key="1">
    <source>
        <dbReference type="ARBA" id="ARBA00004236"/>
    </source>
</evidence>
<comment type="subcellular location">
    <subcellularLocation>
        <location evidence="1">Cell membrane</location>
    </subcellularLocation>
</comment>
<evidence type="ECO:0000256" key="3">
    <source>
        <dbReference type="ARBA" id="ARBA00022676"/>
    </source>
</evidence>
<dbReference type="SUPFAM" id="SSF53448">
    <property type="entry name" value="Nucleotide-diphospho-sugar transferases"/>
    <property type="match status" value="1"/>
</dbReference>
<dbReference type="Pfam" id="PF00535">
    <property type="entry name" value="Glycos_transf_2"/>
    <property type="match status" value="1"/>
</dbReference>
<comment type="function">
    <text evidence="6">Catalyzes the glycosylation of 4,4'-diaponeurosporenoate, i.e. the esterification of glucose at the C1'' position with the carboxyl group of 4,4'-diaponeurosporenic acid, to form glycosyl-4,4'-diaponeurosporenoate. This is a step in the biosynthesis of staphyloxanthin, an orange pigment present in most staphylococci strains.</text>
</comment>
<dbReference type="GO" id="GO:0016757">
    <property type="term" value="F:glycosyltransferase activity"/>
    <property type="evidence" value="ECO:0007669"/>
    <property type="project" value="UniProtKB-KW"/>
</dbReference>
<dbReference type="Gene3D" id="3.90.550.10">
    <property type="entry name" value="Spore Coat Polysaccharide Biosynthesis Protein SpsA, Chain A"/>
    <property type="match status" value="1"/>
</dbReference>
<dbReference type="InterPro" id="IPR001173">
    <property type="entry name" value="Glyco_trans_2-like"/>
</dbReference>
<keyword evidence="5" id="KW-0472">Membrane</keyword>
<feature type="domain" description="Glycosyltransferase 2-like" evidence="10">
    <location>
        <begin position="7"/>
        <end position="169"/>
    </location>
</feature>
<comment type="pathway">
    <text evidence="7">Carotenoid biosynthesis; staphyloxanthin biosynthesis; staphyloxanthin from farnesyl diphosphate: step 4/5.</text>
</comment>
<keyword evidence="2" id="KW-1003">Cell membrane</keyword>
<sequence>MTVAVAVVVPAHDEARSIVPCLRAVRASLRLSGVAERDRHVVVVADDCTDVTAVLARREGAHVVEVAHRNVGAARRAGTSRALELTRGWAPEEVWLATTDADTLVPAHWIPAQLALARTADAVVGTVEVRDWSEHPPWLAERFARTYPVARTREHPHVHGANIGVRASAYLACGGFPALACAEDHALVNALVAGGHRVSRPRGLAVVTSARRASRVVGGFGDHLGAFSGPGPRRFGAATNRGAPGPG</sequence>
<evidence type="ECO:0000256" key="9">
    <source>
        <dbReference type="ARBA" id="ARBA00040345"/>
    </source>
</evidence>
<dbReference type="InterPro" id="IPR029044">
    <property type="entry name" value="Nucleotide-diphossugar_trans"/>
</dbReference>
<evidence type="ECO:0000313" key="11">
    <source>
        <dbReference type="EMBL" id="MBB5491198.1"/>
    </source>
</evidence>
<evidence type="ECO:0000256" key="2">
    <source>
        <dbReference type="ARBA" id="ARBA00022475"/>
    </source>
</evidence>
<keyword evidence="3" id="KW-0328">Glycosyltransferase</keyword>
<name>A0A840WM69_9ACTN</name>
<proteinExistence type="inferred from homology"/>
<organism evidence="11 12">
    <name type="scientific">Nocardiopsis metallicus</name>
    <dbReference type="NCBI Taxonomy" id="179819"/>
    <lineage>
        <taxon>Bacteria</taxon>
        <taxon>Bacillati</taxon>
        <taxon>Actinomycetota</taxon>
        <taxon>Actinomycetes</taxon>
        <taxon>Streptosporangiales</taxon>
        <taxon>Nocardiopsidaceae</taxon>
        <taxon>Nocardiopsis</taxon>
    </lineage>
</organism>
<dbReference type="AlphaFoldDB" id="A0A840WM69"/>
<evidence type="ECO:0000256" key="6">
    <source>
        <dbReference type="ARBA" id="ARBA00037281"/>
    </source>
</evidence>
<evidence type="ECO:0000259" key="10">
    <source>
        <dbReference type="Pfam" id="PF00535"/>
    </source>
</evidence>
<evidence type="ECO:0000256" key="5">
    <source>
        <dbReference type="ARBA" id="ARBA00023136"/>
    </source>
</evidence>
<gene>
    <name evidence="11" type="ORF">HNR07_002335</name>
</gene>